<dbReference type="EMBL" id="JAAIUW010000012">
    <property type="protein sequence ID" value="KAF7806556.1"/>
    <property type="molecule type" value="Genomic_DNA"/>
</dbReference>
<protein>
    <submittedName>
        <fullName evidence="1">Peroxisome biogenesis protein 1-like</fullName>
    </submittedName>
</protein>
<keyword evidence="2" id="KW-1185">Reference proteome</keyword>
<accession>A0A834W5G9</accession>
<name>A0A834W5G9_9FABA</name>
<reference evidence="1" key="1">
    <citation type="submission" date="2020-09" db="EMBL/GenBank/DDBJ databases">
        <title>Genome-Enabled Discovery of Anthraquinone Biosynthesis in Senna tora.</title>
        <authorList>
            <person name="Kang S.-H."/>
            <person name="Pandey R.P."/>
            <person name="Lee C.-M."/>
            <person name="Sim J.-S."/>
            <person name="Jeong J.-T."/>
            <person name="Choi B.-S."/>
            <person name="Jung M."/>
            <person name="Ginzburg D."/>
            <person name="Zhao K."/>
            <person name="Won S.Y."/>
            <person name="Oh T.-J."/>
            <person name="Yu Y."/>
            <person name="Kim N.-H."/>
            <person name="Lee O.R."/>
            <person name="Lee T.-H."/>
            <person name="Bashyal P."/>
            <person name="Kim T.-S."/>
            <person name="Lee W.-H."/>
            <person name="Kawkins C."/>
            <person name="Kim C.-K."/>
            <person name="Kim J.S."/>
            <person name="Ahn B.O."/>
            <person name="Rhee S.Y."/>
            <person name="Sohng J.K."/>
        </authorList>
    </citation>
    <scope>NUCLEOTIDE SEQUENCE</scope>
    <source>
        <tissue evidence="1">Leaf</tissue>
    </source>
</reference>
<dbReference type="Proteomes" id="UP000634136">
    <property type="component" value="Unassembled WGS sequence"/>
</dbReference>
<dbReference type="AlphaFoldDB" id="A0A834W5G9"/>
<comment type="caution">
    <text evidence="1">The sequence shown here is derived from an EMBL/GenBank/DDBJ whole genome shotgun (WGS) entry which is preliminary data.</text>
</comment>
<proteinExistence type="predicted"/>
<gene>
    <name evidence="1" type="ORF">G2W53_038717</name>
</gene>
<evidence type="ECO:0000313" key="2">
    <source>
        <dbReference type="Proteomes" id="UP000634136"/>
    </source>
</evidence>
<sequence length="86" mass="9731">MRIRGASWQYIGSSTSSLVSSTPSWLDRLLFCDFPSWHERLEIVTVLSRKLPMASDVDLAAVAYMMKDSVELISKLSFPMLNWSSS</sequence>
<organism evidence="1 2">
    <name type="scientific">Senna tora</name>
    <dbReference type="NCBI Taxonomy" id="362788"/>
    <lineage>
        <taxon>Eukaryota</taxon>
        <taxon>Viridiplantae</taxon>
        <taxon>Streptophyta</taxon>
        <taxon>Embryophyta</taxon>
        <taxon>Tracheophyta</taxon>
        <taxon>Spermatophyta</taxon>
        <taxon>Magnoliopsida</taxon>
        <taxon>eudicotyledons</taxon>
        <taxon>Gunneridae</taxon>
        <taxon>Pentapetalae</taxon>
        <taxon>rosids</taxon>
        <taxon>fabids</taxon>
        <taxon>Fabales</taxon>
        <taxon>Fabaceae</taxon>
        <taxon>Caesalpinioideae</taxon>
        <taxon>Cassia clade</taxon>
        <taxon>Senna</taxon>
    </lineage>
</organism>
<evidence type="ECO:0000313" key="1">
    <source>
        <dbReference type="EMBL" id="KAF7806556.1"/>
    </source>
</evidence>